<comment type="catalytic activity">
    <reaction evidence="7">
        <text>adenosine(1518)/adenosine(1519) in 16S rRNA + 4 S-adenosyl-L-methionine = N(6)-dimethyladenosine(1518)/N(6)-dimethyladenosine(1519) in 16S rRNA + 4 S-adenosyl-L-homocysteine + 4 H(+)</text>
        <dbReference type="Rhea" id="RHEA:19609"/>
        <dbReference type="Rhea" id="RHEA-COMP:10232"/>
        <dbReference type="Rhea" id="RHEA-COMP:10233"/>
        <dbReference type="ChEBI" id="CHEBI:15378"/>
        <dbReference type="ChEBI" id="CHEBI:57856"/>
        <dbReference type="ChEBI" id="CHEBI:59789"/>
        <dbReference type="ChEBI" id="CHEBI:74411"/>
        <dbReference type="ChEBI" id="CHEBI:74493"/>
        <dbReference type="EC" id="2.1.1.182"/>
    </reaction>
</comment>
<proteinExistence type="inferred from homology"/>
<feature type="binding site" evidence="7 8">
    <location>
        <position position="27"/>
    </location>
    <ligand>
        <name>S-adenosyl-L-methionine</name>
        <dbReference type="ChEBI" id="CHEBI:59789"/>
    </ligand>
</feature>
<keyword evidence="5 7" id="KW-0949">S-adenosyl-L-methionine</keyword>
<evidence type="ECO:0000313" key="11">
    <source>
        <dbReference type="Proteomes" id="UP000313066"/>
    </source>
</evidence>
<evidence type="ECO:0000256" key="4">
    <source>
        <dbReference type="ARBA" id="ARBA00022679"/>
    </source>
</evidence>
<dbReference type="Pfam" id="PF00398">
    <property type="entry name" value="RrnaAD"/>
    <property type="match status" value="1"/>
</dbReference>
<evidence type="ECO:0000256" key="6">
    <source>
        <dbReference type="ARBA" id="ARBA00022884"/>
    </source>
</evidence>
<evidence type="ECO:0000256" key="3">
    <source>
        <dbReference type="ARBA" id="ARBA00022603"/>
    </source>
</evidence>
<keyword evidence="4 7" id="KW-0808">Transferase</keyword>
<dbReference type="AlphaFoldDB" id="A0A5N6BQ09"/>
<dbReference type="SUPFAM" id="SSF53335">
    <property type="entry name" value="S-adenosyl-L-methionine-dependent methyltransferases"/>
    <property type="match status" value="1"/>
</dbReference>
<dbReference type="InterPro" id="IPR023165">
    <property type="entry name" value="rRNA_Ade_diMease-like_C"/>
</dbReference>
<feature type="domain" description="Ribosomal RNA adenine methylase transferase N-terminal" evidence="9">
    <location>
        <begin position="34"/>
        <end position="209"/>
    </location>
</feature>
<dbReference type="PROSITE" id="PS51689">
    <property type="entry name" value="SAM_RNA_A_N6_MT"/>
    <property type="match status" value="1"/>
</dbReference>
<evidence type="ECO:0000259" key="9">
    <source>
        <dbReference type="SMART" id="SM00650"/>
    </source>
</evidence>
<evidence type="ECO:0000256" key="5">
    <source>
        <dbReference type="ARBA" id="ARBA00022691"/>
    </source>
</evidence>
<keyword evidence="1 7" id="KW-0963">Cytoplasm</keyword>
<dbReference type="EC" id="2.1.1.182" evidence="7"/>
<dbReference type="Gene3D" id="1.10.8.100">
    <property type="entry name" value="Ribosomal RNA adenine dimethylase-like, domain 2"/>
    <property type="match status" value="1"/>
</dbReference>
<comment type="function">
    <text evidence="7">Specifically dimethylates two adjacent adenosines (A1518 and A1519) in the loop of a conserved hairpin near the 3'-end of 16S rRNA in the 30S particle. May play a critical role in biogenesis of 30S subunits.</text>
</comment>
<dbReference type="GO" id="GO:0052908">
    <property type="term" value="F:16S rRNA (adenine(1518)-N(6)/adenine(1519)-N(6))-dimethyltransferase activity"/>
    <property type="evidence" value="ECO:0007669"/>
    <property type="project" value="UniProtKB-EC"/>
</dbReference>
<dbReference type="HAMAP" id="MF_00607">
    <property type="entry name" value="16SrRNA_methyltr_A"/>
    <property type="match status" value="1"/>
</dbReference>
<dbReference type="CDD" id="cd02440">
    <property type="entry name" value="AdoMet_MTases"/>
    <property type="match status" value="1"/>
</dbReference>
<dbReference type="InterPro" id="IPR020596">
    <property type="entry name" value="rRNA_Ade_Mease_Trfase_CS"/>
</dbReference>
<dbReference type="PANTHER" id="PTHR11727">
    <property type="entry name" value="DIMETHYLADENOSINE TRANSFERASE"/>
    <property type="match status" value="1"/>
</dbReference>
<dbReference type="PROSITE" id="PS01131">
    <property type="entry name" value="RRNA_A_DIMETH"/>
    <property type="match status" value="1"/>
</dbReference>
<comment type="similarity">
    <text evidence="7">Belongs to the class I-like SAM-binding methyltransferase superfamily. rRNA adenine N(6)-methyltransferase family. RsmA subfamily.</text>
</comment>
<name>A0A5N6BQ09_9ACTN</name>
<dbReference type="Proteomes" id="UP000313066">
    <property type="component" value="Unassembled WGS sequence"/>
</dbReference>
<dbReference type="NCBIfam" id="TIGR00755">
    <property type="entry name" value="ksgA"/>
    <property type="match status" value="1"/>
</dbReference>
<feature type="binding site" evidence="7 8">
    <location>
        <position position="124"/>
    </location>
    <ligand>
        <name>S-adenosyl-L-methionine</name>
        <dbReference type="ChEBI" id="CHEBI:59789"/>
    </ligand>
</feature>
<feature type="binding site" evidence="7 8">
    <location>
        <position position="105"/>
    </location>
    <ligand>
        <name>S-adenosyl-L-methionine</name>
        <dbReference type="ChEBI" id="CHEBI:59789"/>
    </ligand>
</feature>
<dbReference type="EMBL" id="VDMA02000014">
    <property type="protein sequence ID" value="KAB8182179.1"/>
    <property type="molecule type" value="Genomic_DNA"/>
</dbReference>
<dbReference type="InterPro" id="IPR029063">
    <property type="entry name" value="SAM-dependent_MTases_sf"/>
</dbReference>
<gene>
    <name evidence="7 10" type="primary">rsmA</name>
    <name evidence="7" type="synonym">ksgA</name>
    <name evidence="10" type="ORF">FH610_024900</name>
</gene>
<dbReference type="InterPro" id="IPR001737">
    <property type="entry name" value="KsgA/Erm"/>
</dbReference>
<dbReference type="PANTHER" id="PTHR11727:SF7">
    <property type="entry name" value="DIMETHYLADENOSINE TRANSFERASE-RELATED"/>
    <property type="match status" value="1"/>
</dbReference>
<organism evidence="10 11">
    <name type="scientific">Microbispora catharanthi</name>
    <dbReference type="NCBI Taxonomy" id="1712871"/>
    <lineage>
        <taxon>Bacteria</taxon>
        <taxon>Bacillati</taxon>
        <taxon>Actinomycetota</taxon>
        <taxon>Actinomycetes</taxon>
        <taxon>Streptosporangiales</taxon>
        <taxon>Streptosporangiaceae</taxon>
        <taxon>Microbispora</taxon>
    </lineage>
</organism>
<dbReference type="InterPro" id="IPR011530">
    <property type="entry name" value="rRNA_adenine_dimethylase"/>
</dbReference>
<evidence type="ECO:0000313" key="10">
    <source>
        <dbReference type="EMBL" id="KAB8182179.1"/>
    </source>
</evidence>
<dbReference type="Gene3D" id="3.40.50.150">
    <property type="entry name" value="Vaccinia Virus protein VP39"/>
    <property type="match status" value="1"/>
</dbReference>
<dbReference type="InterPro" id="IPR020598">
    <property type="entry name" value="rRNA_Ade_methylase_Trfase_N"/>
</dbReference>
<dbReference type="FunFam" id="3.40.50.150:FF:000023">
    <property type="entry name" value="Ribosomal RNA small subunit methyltransferase A"/>
    <property type="match status" value="1"/>
</dbReference>
<evidence type="ECO:0000256" key="8">
    <source>
        <dbReference type="PROSITE-ProRule" id="PRU01026"/>
    </source>
</evidence>
<dbReference type="GO" id="GO:0005829">
    <property type="term" value="C:cytosol"/>
    <property type="evidence" value="ECO:0007669"/>
    <property type="project" value="TreeGrafter"/>
</dbReference>
<dbReference type="FunFam" id="1.10.8.100:FF:000003">
    <property type="entry name" value="Ribosomal RNA small subunit methyltransferase A"/>
    <property type="match status" value="1"/>
</dbReference>
<sequence>MSLLGPVEVRALAEKLNIRPTKKLGQNFVIDGGTVRRIVRLAEVAPHDVAIEVGPGLGSLTLALLPEVAEVVAVEIDPVLAEQLPLTVAERAPEVAGRLTVVHADALKVGPAELGTEPTALVANLPYNVSVPVVLHLLEVLPSLRRGLVMVQSEVADRLAAAPGSRIYGVPSVKAAWYADVRRVGPVGRNVFWPAPNVDSGLVSLVRREPPATTATREEVFAAVDAAFAQRRKTLRAALASWAGTAAAAEKALLGAGIDPSARGEQLRVEDFARIAEQRVAPAAHQPGQIGRRPR</sequence>
<protein>
    <recommendedName>
        <fullName evidence="7">Ribosomal RNA small subunit methyltransferase A</fullName>
        <ecNumber evidence="7">2.1.1.182</ecNumber>
    </recommendedName>
    <alternativeName>
        <fullName evidence="7">16S rRNA (adenine(1518)-N(6)/adenine(1519)-N(6))-dimethyltransferase</fullName>
    </alternativeName>
    <alternativeName>
        <fullName evidence="7">16S rRNA dimethyladenosine transferase</fullName>
    </alternativeName>
    <alternativeName>
        <fullName evidence="7">16S rRNA dimethylase</fullName>
    </alternativeName>
    <alternativeName>
        <fullName evidence="7">S-adenosylmethionine-6-N', N'-adenosyl(rRNA) dimethyltransferase</fullName>
    </alternativeName>
</protein>
<keyword evidence="3 7" id="KW-0489">Methyltransferase</keyword>
<feature type="binding site" evidence="7 8">
    <location>
        <position position="75"/>
    </location>
    <ligand>
        <name>S-adenosyl-L-methionine</name>
        <dbReference type="ChEBI" id="CHEBI:59789"/>
    </ligand>
</feature>
<evidence type="ECO:0000256" key="1">
    <source>
        <dbReference type="ARBA" id="ARBA00022490"/>
    </source>
</evidence>
<dbReference type="GO" id="GO:0003723">
    <property type="term" value="F:RNA binding"/>
    <property type="evidence" value="ECO:0007669"/>
    <property type="project" value="UniProtKB-UniRule"/>
</dbReference>
<evidence type="ECO:0000256" key="2">
    <source>
        <dbReference type="ARBA" id="ARBA00022552"/>
    </source>
</evidence>
<dbReference type="RefSeq" id="WP_139577256.1">
    <property type="nucleotide sequence ID" value="NZ_VDMA02000014.1"/>
</dbReference>
<comment type="caution">
    <text evidence="10">The sequence shown here is derived from an EMBL/GenBank/DDBJ whole genome shotgun (WGS) entry which is preliminary data.</text>
</comment>
<feature type="binding site" evidence="7 8">
    <location>
        <position position="54"/>
    </location>
    <ligand>
        <name>S-adenosyl-L-methionine</name>
        <dbReference type="ChEBI" id="CHEBI:59789"/>
    </ligand>
</feature>
<keyword evidence="2 7" id="KW-0698">rRNA processing</keyword>
<comment type="subcellular location">
    <subcellularLocation>
        <location evidence="7">Cytoplasm</location>
    </subcellularLocation>
</comment>
<dbReference type="SMART" id="SM00650">
    <property type="entry name" value="rADc"/>
    <property type="match status" value="1"/>
</dbReference>
<keyword evidence="11" id="KW-1185">Reference proteome</keyword>
<keyword evidence="6 7" id="KW-0694">RNA-binding</keyword>
<evidence type="ECO:0000256" key="7">
    <source>
        <dbReference type="HAMAP-Rule" id="MF_00607"/>
    </source>
</evidence>
<reference evidence="10 11" key="1">
    <citation type="submission" date="2019-10" db="EMBL/GenBank/DDBJ databases">
        <title>Nonomuraea sp. nov., isolated from Phyllanthus amarus.</title>
        <authorList>
            <person name="Klykleung N."/>
            <person name="Tanasupawat S."/>
        </authorList>
    </citation>
    <scope>NUCLEOTIDE SEQUENCE [LARGE SCALE GENOMIC DNA]</scope>
    <source>
        <strain evidence="10 11">CR1-09</strain>
    </source>
</reference>
<feature type="binding site" evidence="7 8">
    <location>
        <position position="29"/>
    </location>
    <ligand>
        <name>S-adenosyl-L-methionine</name>
        <dbReference type="ChEBI" id="CHEBI:59789"/>
    </ligand>
</feature>
<accession>A0A5N6BQ09</accession>